<proteinExistence type="predicted"/>
<dbReference type="SUPFAM" id="SSF53335">
    <property type="entry name" value="S-adenosyl-L-methionine-dependent methyltransferases"/>
    <property type="match status" value="1"/>
</dbReference>
<keyword evidence="3" id="KW-1185">Reference proteome</keyword>
<dbReference type="InterPro" id="IPR036390">
    <property type="entry name" value="WH_DNA-bd_sf"/>
</dbReference>
<protein>
    <recommendedName>
        <fullName evidence="1">Methyltransferase domain-containing protein</fullName>
    </recommendedName>
</protein>
<name>A0ABN3IB13_9ACTN</name>
<reference evidence="2 3" key="1">
    <citation type="journal article" date="2019" name="Int. J. Syst. Evol. Microbiol.">
        <title>The Global Catalogue of Microorganisms (GCM) 10K type strain sequencing project: providing services to taxonomists for standard genome sequencing and annotation.</title>
        <authorList>
            <consortium name="The Broad Institute Genomics Platform"/>
            <consortium name="The Broad Institute Genome Sequencing Center for Infectious Disease"/>
            <person name="Wu L."/>
            <person name="Ma J."/>
        </authorList>
    </citation>
    <scope>NUCLEOTIDE SEQUENCE [LARGE SCALE GENOMIC DNA]</scope>
    <source>
        <strain evidence="2 3">JCM 4358</strain>
    </source>
</reference>
<dbReference type="CDD" id="cd02440">
    <property type="entry name" value="AdoMet_MTases"/>
    <property type="match status" value="1"/>
</dbReference>
<dbReference type="SUPFAM" id="SSF46785">
    <property type="entry name" value="Winged helix' DNA-binding domain"/>
    <property type="match status" value="1"/>
</dbReference>
<dbReference type="Pfam" id="PF13649">
    <property type="entry name" value="Methyltransf_25"/>
    <property type="match status" value="1"/>
</dbReference>
<evidence type="ECO:0000259" key="1">
    <source>
        <dbReference type="Pfam" id="PF13649"/>
    </source>
</evidence>
<evidence type="ECO:0000313" key="3">
    <source>
        <dbReference type="Proteomes" id="UP001499986"/>
    </source>
</evidence>
<dbReference type="Gene3D" id="1.10.10.10">
    <property type="entry name" value="Winged helix-like DNA-binding domain superfamily/Winged helix DNA-binding domain"/>
    <property type="match status" value="1"/>
</dbReference>
<dbReference type="Gene3D" id="3.40.50.150">
    <property type="entry name" value="Vaccinia Virus protein VP39"/>
    <property type="match status" value="1"/>
</dbReference>
<comment type="caution">
    <text evidence="2">The sequence shown here is derived from an EMBL/GenBank/DDBJ whole genome shotgun (WGS) entry which is preliminary data.</text>
</comment>
<organism evidence="2 3">
    <name type="scientific">Streptomyces coeruleofuscus</name>
    <dbReference type="NCBI Taxonomy" id="66879"/>
    <lineage>
        <taxon>Bacteria</taxon>
        <taxon>Bacillati</taxon>
        <taxon>Actinomycetota</taxon>
        <taxon>Actinomycetes</taxon>
        <taxon>Kitasatosporales</taxon>
        <taxon>Streptomycetaceae</taxon>
        <taxon>Streptomyces</taxon>
    </lineage>
</organism>
<evidence type="ECO:0000313" key="2">
    <source>
        <dbReference type="EMBL" id="GAA2399555.1"/>
    </source>
</evidence>
<dbReference type="EMBL" id="BAAASE010000004">
    <property type="protein sequence ID" value="GAA2399555.1"/>
    <property type="molecule type" value="Genomic_DNA"/>
</dbReference>
<dbReference type="RefSeq" id="WP_346138303.1">
    <property type="nucleotide sequence ID" value="NZ_BAAASE010000004.1"/>
</dbReference>
<dbReference type="InterPro" id="IPR041698">
    <property type="entry name" value="Methyltransf_25"/>
</dbReference>
<dbReference type="Proteomes" id="UP001499986">
    <property type="component" value="Unassembled WGS sequence"/>
</dbReference>
<feature type="domain" description="Methyltransferase" evidence="1">
    <location>
        <begin position="163"/>
        <end position="252"/>
    </location>
</feature>
<dbReference type="InterPro" id="IPR036388">
    <property type="entry name" value="WH-like_DNA-bd_sf"/>
</dbReference>
<dbReference type="InterPro" id="IPR029063">
    <property type="entry name" value="SAM-dependent_MTases_sf"/>
</dbReference>
<accession>A0ABN3IB13</accession>
<sequence>MSITEVVGSQARLTAADIYNSAVASWAIAAAWEVGVLDEIHKAGAVQADELAVRLGLDPVAARGMYQALAAVEVITRDGDTVRQGPLFAEVNQYRSYFHWLSRGCSGLYTEMPTVLKRANRVGSFYQRDAAAISYACRELSTFSFDPAFWTAMERIPFSFSVVADLGCGSGERLIQIVRKYPGTRGLGIDIAPAAVEMTLAEAERNGFADRITAVRADARGLEPHPSYEEVEVLTCFMMGHDFWPREDAIERLSTLRELFPRVRRFLLGDATRTVGYADRDVPLFNLGFESAHDLMGQYIPTIDEWHGVFAETGWKLVGEEAITSPAASVVFELE</sequence>
<gene>
    <name evidence="2" type="ORF">GCM10010255_35170</name>
</gene>